<feature type="domain" description="Protein kinase" evidence="9">
    <location>
        <begin position="1"/>
        <end position="113"/>
    </location>
</feature>
<comment type="catalytic activity">
    <reaction evidence="7">
        <text>L-threonyl-[protein] + ATP = O-phospho-L-threonyl-[protein] + ADP + H(+)</text>
        <dbReference type="Rhea" id="RHEA:46608"/>
        <dbReference type="Rhea" id="RHEA-COMP:11060"/>
        <dbReference type="Rhea" id="RHEA-COMP:11605"/>
        <dbReference type="ChEBI" id="CHEBI:15378"/>
        <dbReference type="ChEBI" id="CHEBI:30013"/>
        <dbReference type="ChEBI" id="CHEBI:30616"/>
        <dbReference type="ChEBI" id="CHEBI:61977"/>
        <dbReference type="ChEBI" id="CHEBI:456216"/>
        <dbReference type="EC" id="2.7.11.1"/>
    </reaction>
</comment>
<dbReference type="SUPFAM" id="SSF56112">
    <property type="entry name" value="Protein kinase-like (PK-like)"/>
    <property type="match status" value="1"/>
</dbReference>
<dbReference type="CDD" id="cd00180">
    <property type="entry name" value="PKc"/>
    <property type="match status" value="1"/>
</dbReference>
<dbReference type="EMBL" id="SNRW01045328">
    <property type="protein sequence ID" value="KAA6321154.1"/>
    <property type="molecule type" value="Genomic_DNA"/>
</dbReference>
<dbReference type="PANTHER" id="PTHR48012">
    <property type="entry name" value="STERILE20-LIKE KINASE, ISOFORM B-RELATED"/>
    <property type="match status" value="1"/>
</dbReference>
<keyword evidence="2" id="KW-0723">Serine/threonine-protein kinase</keyword>
<name>A0A5J4QJT0_9EUKA</name>
<dbReference type="OrthoDB" id="2914378at2759"/>
<dbReference type="Proteomes" id="UP000324800">
    <property type="component" value="Unassembled WGS sequence"/>
</dbReference>
<sequence>PEHHTPYVTKFFGAKLIRGSYLILMEFCNLQGLDALFKVKNRVIPMYTIRSIIKQILLGLQVVHLSGLIHRDIKSENVLLHHAGPVDGVQVKIADFGLAKSDFASGSDVTSCG</sequence>
<dbReference type="PROSITE" id="PS00108">
    <property type="entry name" value="PROTEIN_KINASE_ST"/>
    <property type="match status" value="1"/>
</dbReference>
<feature type="non-terminal residue" evidence="10">
    <location>
        <position position="1"/>
    </location>
</feature>
<protein>
    <recommendedName>
        <fullName evidence="9">Protein kinase domain-containing protein</fullName>
    </recommendedName>
</protein>
<dbReference type="AlphaFoldDB" id="A0A5J4QJT0"/>
<dbReference type="PROSITE" id="PS50011">
    <property type="entry name" value="PROTEIN_KINASE_DOM"/>
    <property type="match status" value="1"/>
</dbReference>
<dbReference type="Pfam" id="PF00069">
    <property type="entry name" value="Pkinase"/>
    <property type="match status" value="1"/>
</dbReference>
<comment type="caution">
    <text evidence="10">The sequence shown here is derived from an EMBL/GenBank/DDBJ whole genome shotgun (WGS) entry which is preliminary data.</text>
</comment>
<dbReference type="GO" id="GO:0004674">
    <property type="term" value="F:protein serine/threonine kinase activity"/>
    <property type="evidence" value="ECO:0007669"/>
    <property type="project" value="UniProtKB-KW"/>
</dbReference>
<dbReference type="InterPro" id="IPR008271">
    <property type="entry name" value="Ser/Thr_kinase_AS"/>
</dbReference>
<dbReference type="Gene3D" id="1.10.510.10">
    <property type="entry name" value="Transferase(Phosphotransferase) domain 1"/>
    <property type="match status" value="1"/>
</dbReference>
<reference evidence="10 11" key="1">
    <citation type="submission" date="2019-03" db="EMBL/GenBank/DDBJ databases">
        <title>Single cell metagenomics reveals metabolic interactions within the superorganism composed of flagellate Streblomastix strix and complex community of Bacteroidetes bacteria on its surface.</title>
        <authorList>
            <person name="Treitli S.C."/>
            <person name="Kolisko M."/>
            <person name="Husnik F."/>
            <person name="Keeling P."/>
            <person name="Hampl V."/>
        </authorList>
    </citation>
    <scope>NUCLEOTIDE SEQUENCE [LARGE SCALE GENOMIC DNA]</scope>
    <source>
        <strain evidence="10">ST1C</strain>
    </source>
</reference>
<dbReference type="GO" id="GO:0005737">
    <property type="term" value="C:cytoplasm"/>
    <property type="evidence" value="ECO:0007669"/>
    <property type="project" value="TreeGrafter"/>
</dbReference>
<dbReference type="InterPro" id="IPR011009">
    <property type="entry name" value="Kinase-like_dom_sf"/>
</dbReference>
<dbReference type="PANTHER" id="PTHR48012:SF10">
    <property type="entry name" value="FI20177P1"/>
    <property type="match status" value="1"/>
</dbReference>
<keyword evidence="5" id="KW-0418">Kinase</keyword>
<evidence type="ECO:0000256" key="5">
    <source>
        <dbReference type="ARBA" id="ARBA00022777"/>
    </source>
</evidence>
<evidence type="ECO:0000259" key="9">
    <source>
        <dbReference type="PROSITE" id="PS50011"/>
    </source>
</evidence>
<keyword evidence="6" id="KW-0067">ATP-binding</keyword>
<comment type="similarity">
    <text evidence="1">Belongs to the protein kinase superfamily. STE Ser/Thr protein kinase family. STE20 subfamily.</text>
</comment>
<evidence type="ECO:0000256" key="7">
    <source>
        <dbReference type="ARBA" id="ARBA00047899"/>
    </source>
</evidence>
<keyword evidence="4" id="KW-0547">Nucleotide-binding</keyword>
<evidence type="ECO:0000313" key="10">
    <source>
        <dbReference type="EMBL" id="KAA6321154.1"/>
    </source>
</evidence>
<accession>A0A5J4QJT0</accession>
<evidence type="ECO:0000256" key="8">
    <source>
        <dbReference type="ARBA" id="ARBA00048679"/>
    </source>
</evidence>
<evidence type="ECO:0000313" key="11">
    <source>
        <dbReference type="Proteomes" id="UP000324800"/>
    </source>
</evidence>
<dbReference type="InterPro" id="IPR000719">
    <property type="entry name" value="Prot_kinase_dom"/>
</dbReference>
<comment type="catalytic activity">
    <reaction evidence="8">
        <text>L-seryl-[protein] + ATP = O-phospho-L-seryl-[protein] + ADP + H(+)</text>
        <dbReference type="Rhea" id="RHEA:17989"/>
        <dbReference type="Rhea" id="RHEA-COMP:9863"/>
        <dbReference type="Rhea" id="RHEA-COMP:11604"/>
        <dbReference type="ChEBI" id="CHEBI:15378"/>
        <dbReference type="ChEBI" id="CHEBI:29999"/>
        <dbReference type="ChEBI" id="CHEBI:30616"/>
        <dbReference type="ChEBI" id="CHEBI:83421"/>
        <dbReference type="ChEBI" id="CHEBI:456216"/>
        <dbReference type="EC" id="2.7.11.1"/>
    </reaction>
</comment>
<dbReference type="InterPro" id="IPR050629">
    <property type="entry name" value="STE20/SPS1-PAK"/>
</dbReference>
<keyword evidence="3" id="KW-0808">Transferase</keyword>
<evidence type="ECO:0000256" key="2">
    <source>
        <dbReference type="ARBA" id="ARBA00022527"/>
    </source>
</evidence>
<evidence type="ECO:0000256" key="1">
    <source>
        <dbReference type="ARBA" id="ARBA00008874"/>
    </source>
</evidence>
<evidence type="ECO:0000256" key="4">
    <source>
        <dbReference type="ARBA" id="ARBA00022741"/>
    </source>
</evidence>
<dbReference type="GO" id="GO:0005524">
    <property type="term" value="F:ATP binding"/>
    <property type="evidence" value="ECO:0007669"/>
    <property type="project" value="UniProtKB-KW"/>
</dbReference>
<organism evidence="10 11">
    <name type="scientific">Streblomastix strix</name>
    <dbReference type="NCBI Taxonomy" id="222440"/>
    <lineage>
        <taxon>Eukaryota</taxon>
        <taxon>Metamonada</taxon>
        <taxon>Preaxostyla</taxon>
        <taxon>Oxymonadida</taxon>
        <taxon>Streblomastigidae</taxon>
        <taxon>Streblomastix</taxon>
    </lineage>
</organism>
<proteinExistence type="inferred from homology"/>
<evidence type="ECO:0000256" key="3">
    <source>
        <dbReference type="ARBA" id="ARBA00022679"/>
    </source>
</evidence>
<feature type="non-terminal residue" evidence="10">
    <location>
        <position position="113"/>
    </location>
</feature>
<gene>
    <name evidence="10" type="ORF">EZS28_054592</name>
</gene>
<evidence type="ECO:0000256" key="6">
    <source>
        <dbReference type="ARBA" id="ARBA00022840"/>
    </source>
</evidence>